<evidence type="ECO:0000259" key="5">
    <source>
        <dbReference type="SMART" id="SM00856"/>
    </source>
</evidence>
<feature type="domain" description="Pectinesterase inhibitor" evidence="5">
    <location>
        <begin position="49"/>
        <end position="195"/>
    </location>
</feature>
<keyword evidence="7" id="KW-1185">Reference proteome</keyword>
<feature type="signal peptide" evidence="4">
    <location>
        <begin position="1"/>
        <end position="18"/>
    </location>
</feature>
<dbReference type="PANTHER" id="PTHR36710:SF21">
    <property type="entry name" value="PECTINESTERASE INHIBITOR DOMAIN-CONTAINING PROTEIN"/>
    <property type="match status" value="1"/>
</dbReference>
<organism evidence="6 7">
    <name type="scientific">Gossypium darwinii</name>
    <name type="common">Darwin's cotton</name>
    <name type="synonym">Gossypium barbadense var. darwinii</name>
    <dbReference type="NCBI Taxonomy" id="34276"/>
    <lineage>
        <taxon>Eukaryota</taxon>
        <taxon>Viridiplantae</taxon>
        <taxon>Streptophyta</taxon>
        <taxon>Embryophyta</taxon>
        <taxon>Tracheophyta</taxon>
        <taxon>Spermatophyta</taxon>
        <taxon>Magnoliopsida</taxon>
        <taxon>eudicotyledons</taxon>
        <taxon>Gunneridae</taxon>
        <taxon>Pentapetalae</taxon>
        <taxon>rosids</taxon>
        <taxon>malvids</taxon>
        <taxon>Malvales</taxon>
        <taxon>Malvaceae</taxon>
        <taxon>Malvoideae</taxon>
        <taxon>Gossypium</taxon>
    </lineage>
</organism>
<evidence type="ECO:0000256" key="3">
    <source>
        <dbReference type="ARBA" id="ARBA00038471"/>
    </source>
</evidence>
<sequence>MKHLISILVIFFMSNTSASMALVPSSFEAQFFNFSQLQKDQTFTILSTDVDPKLQKLCGETDYPIECLTSTIPFLDENVAINPMSILKVEIDAIDSKTKEALDKAFELSVNPPPSRLLLSCLETCIDNYNSILESKQKILNAISLGDADQVSMELSFNMENVFACEDTFKEAEIESPITELNSLLVKIITNSITISVGMINF</sequence>
<protein>
    <recommendedName>
        <fullName evidence="5">Pectinesterase inhibitor domain-containing protein</fullName>
    </recommendedName>
</protein>
<dbReference type="InterPro" id="IPR052421">
    <property type="entry name" value="PCW_Enzyme_Inhibitor"/>
</dbReference>
<dbReference type="GO" id="GO:0004857">
    <property type="term" value="F:enzyme inhibitor activity"/>
    <property type="evidence" value="ECO:0007669"/>
    <property type="project" value="InterPro"/>
</dbReference>
<dbReference type="NCBIfam" id="TIGR01614">
    <property type="entry name" value="PME_inhib"/>
    <property type="match status" value="1"/>
</dbReference>
<dbReference type="AlphaFoldDB" id="A0A5D2FEW0"/>
<evidence type="ECO:0000313" key="7">
    <source>
        <dbReference type="Proteomes" id="UP000323506"/>
    </source>
</evidence>
<gene>
    <name evidence="6" type="ORF">ES288_A09G265000v1</name>
</gene>
<dbReference type="CDD" id="cd15800">
    <property type="entry name" value="PMEI-like_2"/>
    <property type="match status" value="1"/>
</dbReference>
<keyword evidence="2" id="KW-1015">Disulfide bond</keyword>
<dbReference type="Proteomes" id="UP000323506">
    <property type="component" value="Chromosome A09"/>
</dbReference>
<evidence type="ECO:0000256" key="1">
    <source>
        <dbReference type="ARBA" id="ARBA00022729"/>
    </source>
</evidence>
<name>A0A5D2FEW0_GOSDA</name>
<reference evidence="6 7" key="1">
    <citation type="submission" date="2019-06" db="EMBL/GenBank/DDBJ databases">
        <title>WGS assembly of Gossypium darwinii.</title>
        <authorList>
            <person name="Chen Z.J."/>
            <person name="Sreedasyam A."/>
            <person name="Ando A."/>
            <person name="Song Q."/>
            <person name="De L."/>
            <person name="Hulse-Kemp A."/>
            <person name="Ding M."/>
            <person name="Ye W."/>
            <person name="Kirkbride R."/>
            <person name="Jenkins J."/>
            <person name="Plott C."/>
            <person name="Lovell J."/>
            <person name="Lin Y.-M."/>
            <person name="Vaughn R."/>
            <person name="Liu B."/>
            <person name="Li W."/>
            <person name="Simpson S."/>
            <person name="Scheffler B."/>
            <person name="Saski C."/>
            <person name="Grover C."/>
            <person name="Hu G."/>
            <person name="Conover J."/>
            <person name="Carlson J."/>
            <person name="Shu S."/>
            <person name="Boston L."/>
            <person name="Williams M."/>
            <person name="Peterson D."/>
            <person name="Mcgee K."/>
            <person name="Jones D."/>
            <person name="Wendel J."/>
            <person name="Stelly D."/>
            <person name="Grimwood J."/>
            <person name="Schmutz J."/>
        </authorList>
    </citation>
    <scope>NUCLEOTIDE SEQUENCE [LARGE SCALE GENOMIC DNA]</scope>
    <source>
        <strain evidence="6">1808015.09</strain>
    </source>
</reference>
<proteinExistence type="inferred from homology"/>
<evidence type="ECO:0000256" key="2">
    <source>
        <dbReference type="ARBA" id="ARBA00023157"/>
    </source>
</evidence>
<comment type="similarity">
    <text evidence="3">Belongs to the PMEI family.</text>
</comment>
<dbReference type="Gene3D" id="1.20.140.40">
    <property type="entry name" value="Invertase/pectin methylesterase inhibitor family protein"/>
    <property type="match status" value="1"/>
</dbReference>
<dbReference type="SUPFAM" id="SSF101148">
    <property type="entry name" value="Plant invertase/pectin methylesterase inhibitor"/>
    <property type="match status" value="1"/>
</dbReference>
<evidence type="ECO:0000313" key="6">
    <source>
        <dbReference type="EMBL" id="TYH04008.1"/>
    </source>
</evidence>
<feature type="chain" id="PRO_5022874704" description="Pectinesterase inhibitor domain-containing protein" evidence="4">
    <location>
        <begin position="19"/>
        <end position="202"/>
    </location>
</feature>
<keyword evidence="1 4" id="KW-0732">Signal</keyword>
<accession>A0A5D2FEW0</accession>
<evidence type="ECO:0000256" key="4">
    <source>
        <dbReference type="SAM" id="SignalP"/>
    </source>
</evidence>
<dbReference type="SMART" id="SM00856">
    <property type="entry name" value="PMEI"/>
    <property type="match status" value="1"/>
</dbReference>
<dbReference type="Pfam" id="PF04043">
    <property type="entry name" value="PMEI"/>
    <property type="match status" value="1"/>
</dbReference>
<dbReference type="InterPro" id="IPR035513">
    <property type="entry name" value="Invertase/methylesterase_inhib"/>
</dbReference>
<dbReference type="EMBL" id="CM017696">
    <property type="protein sequence ID" value="TYH04008.1"/>
    <property type="molecule type" value="Genomic_DNA"/>
</dbReference>
<dbReference type="InterPro" id="IPR006501">
    <property type="entry name" value="Pectinesterase_inhib_dom"/>
</dbReference>
<dbReference type="PANTHER" id="PTHR36710">
    <property type="entry name" value="PECTINESTERASE INHIBITOR-LIKE"/>
    <property type="match status" value="1"/>
</dbReference>